<evidence type="ECO:0000313" key="2">
    <source>
        <dbReference type="Proteomes" id="UP000324133"/>
    </source>
</evidence>
<dbReference type="Gene3D" id="3.40.1460.10">
    <property type="entry name" value="Nuclease A inhibitor-like"/>
    <property type="match status" value="1"/>
</dbReference>
<dbReference type="SUPFAM" id="SSF82602">
    <property type="entry name" value="Nuclease A inhibitor (NuiA)"/>
    <property type="match status" value="1"/>
</dbReference>
<gene>
    <name evidence="1" type="ORF">FOA19_06750</name>
</gene>
<dbReference type="Pfam" id="PF07924">
    <property type="entry name" value="NuiA"/>
    <property type="match status" value="1"/>
</dbReference>
<accession>A0A5B6TLV2</accession>
<keyword evidence="2" id="KW-1185">Reference proteome</keyword>
<proteinExistence type="predicted"/>
<dbReference type="InterPro" id="IPR012489">
    <property type="entry name" value="NucleaseA_inhib-like"/>
</dbReference>
<evidence type="ECO:0000313" key="1">
    <source>
        <dbReference type="EMBL" id="KAA3440347.1"/>
    </source>
</evidence>
<sequence length="130" mass="14462">MSTLLQELEQAAQGLLFISESESPLEPFTLPAGTSAQTPADFLHALGKPDQPVEEVTLAYFFRNMVRTSPEQDLAQQATAQRFMALQGWLETHLQKVRVYRVGQVQVQAYTLGKTPDGLWLGLKTTLVET</sequence>
<name>A0A5B6TLV2_9BACT</name>
<dbReference type="RefSeq" id="WP_149089982.1">
    <property type="nucleotide sequence ID" value="NZ_VKKY01000001.1"/>
</dbReference>
<dbReference type="OrthoDB" id="852327at2"/>
<dbReference type="InterPro" id="IPR036587">
    <property type="entry name" value="NucleaseA_inhib-like_sf"/>
</dbReference>
<comment type="caution">
    <text evidence="1">The sequence shown here is derived from an EMBL/GenBank/DDBJ whole genome shotgun (WGS) entry which is preliminary data.</text>
</comment>
<dbReference type="Proteomes" id="UP000324133">
    <property type="component" value="Unassembled WGS sequence"/>
</dbReference>
<organism evidence="1 2">
    <name type="scientific">Rufibacter hautae</name>
    <dbReference type="NCBI Taxonomy" id="2595005"/>
    <lineage>
        <taxon>Bacteria</taxon>
        <taxon>Pseudomonadati</taxon>
        <taxon>Bacteroidota</taxon>
        <taxon>Cytophagia</taxon>
        <taxon>Cytophagales</taxon>
        <taxon>Hymenobacteraceae</taxon>
        <taxon>Rufibacter</taxon>
    </lineage>
</organism>
<protein>
    <submittedName>
        <fullName evidence="1">Sugar-non-specific nuclease inhibitor NuiA-like protein</fullName>
    </submittedName>
</protein>
<dbReference type="AlphaFoldDB" id="A0A5B6TLV2"/>
<dbReference type="EMBL" id="VKKY01000001">
    <property type="protein sequence ID" value="KAA3440347.1"/>
    <property type="molecule type" value="Genomic_DNA"/>
</dbReference>
<reference evidence="1 2" key="1">
    <citation type="submission" date="2019-07" db="EMBL/GenBank/DDBJ databases">
        <title>Rufibacter sp. nov., isolated from lake sediment.</title>
        <authorList>
            <person name="Qu J.-H."/>
        </authorList>
    </citation>
    <scope>NUCLEOTIDE SEQUENCE [LARGE SCALE GENOMIC DNA]</scope>
    <source>
        <strain evidence="1 2">NBS58-1</strain>
    </source>
</reference>